<dbReference type="InterPro" id="IPR000719">
    <property type="entry name" value="Prot_kinase_dom"/>
</dbReference>
<evidence type="ECO:0000256" key="1">
    <source>
        <dbReference type="ARBA" id="ARBA00012513"/>
    </source>
</evidence>
<dbReference type="InterPro" id="IPR008271">
    <property type="entry name" value="Ser/Thr_kinase_AS"/>
</dbReference>
<dbReference type="GO" id="GO:0004674">
    <property type="term" value="F:protein serine/threonine kinase activity"/>
    <property type="evidence" value="ECO:0007669"/>
    <property type="project" value="UniProtKB-EC"/>
</dbReference>
<feature type="domain" description="Protein kinase" evidence="3">
    <location>
        <begin position="1"/>
        <end position="311"/>
    </location>
</feature>
<evidence type="ECO:0000256" key="2">
    <source>
        <dbReference type="SAM" id="MobiDB-lite"/>
    </source>
</evidence>
<dbReference type="Pfam" id="PF00069">
    <property type="entry name" value="Pkinase"/>
    <property type="match status" value="1"/>
</dbReference>
<dbReference type="EMBL" id="BPWL01000001">
    <property type="protein sequence ID" value="GJJ06374.1"/>
    <property type="molecule type" value="Genomic_DNA"/>
</dbReference>
<keyword evidence="5" id="KW-1185">Reference proteome</keyword>
<protein>
    <recommendedName>
        <fullName evidence="1">non-specific serine/threonine protein kinase</fullName>
        <ecNumber evidence="1">2.7.11.1</ecNumber>
    </recommendedName>
</protein>
<name>A0AAV4ZWT0_9AGAM</name>
<gene>
    <name evidence="4" type="ORF">Clacol_000565</name>
</gene>
<dbReference type="SUPFAM" id="SSF56112">
    <property type="entry name" value="Protein kinase-like (PK-like)"/>
    <property type="match status" value="1"/>
</dbReference>
<dbReference type="InterPro" id="IPR011009">
    <property type="entry name" value="Kinase-like_dom_sf"/>
</dbReference>
<reference evidence="4" key="1">
    <citation type="submission" date="2021-10" db="EMBL/GenBank/DDBJ databases">
        <title>De novo Genome Assembly of Clathrus columnatus (Basidiomycota, Fungi) Using Illumina and Nanopore Sequence Data.</title>
        <authorList>
            <person name="Ogiso-Tanaka E."/>
            <person name="Itagaki H."/>
            <person name="Hosoya T."/>
            <person name="Hosaka K."/>
        </authorList>
    </citation>
    <scope>NUCLEOTIDE SEQUENCE</scope>
    <source>
        <strain evidence="4">MO-923</strain>
    </source>
</reference>
<proteinExistence type="predicted"/>
<dbReference type="PANTHER" id="PTHR11909">
    <property type="entry name" value="CASEIN KINASE-RELATED"/>
    <property type="match status" value="1"/>
</dbReference>
<dbReference type="PROSITE" id="PS00108">
    <property type="entry name" value="PROTEIN_KINASE_ST"/>
    <property type="match status" value="1"/>
</dbReference>
<dbReference type="SMART" id="SM00220">
    <property type="entry name" value="S_TKc"/>
    <property type="match status" value="1"/>
</dbReference>
<organism evidence="4 5">
    <name type="scientific">Clathrus columnatus</name>
    <dbReference type="NCBI Taxonomy" id="1419009"/>
    <lineage>
        <taxon>Eukaryota</taxon>
        <taxon>Fungi</taxon>
        <taxon>Dikarya</taxon>
        <taxon>Basidiomycota</taxon>
        <taxon>Agaricomycotina</taxon>
        <taxon>Agaricomycetes</taxon>
        <taxon>Phallomycetidae</taxon>
        <taxon>Phallales</taxon>
        <taxon>Clathraceae</taxon>
        <taxon>Clathrus</taxon>
    </lineage>
</organism>
<dbReference type="EC" id="2.7.11.1" evidence="1"/>
<dbReference type="Gene3D" id="1.10.510.10">
    <property type="entry name" value="Transferase(Phosphotransferase) domain 1"/>
    <property type="match status" value="1"/>
</dbReference>
<sequence length="407" mass="45185">MSLLSSCADISCTDGDKNVSETLLLPKYSVEGLGFPTKPDISGKAATKNSQERLSSSYSIGIGMDPRVLGRGGYSRSPLRVKRPSLQHESRVLQLLQGHPAIPKLYGYGHLEHFEYLSMEILEPTVGAKGCEALTVIFVIRIVEQVLYALRHVHQHGLVHRDIKPENLICSINDPSKIMLIDFNIAKPMSSGPPTTPNSVKEKKHIAGTVVWASLNSHRGIDLGPGDDLESLAYTALYLLRGNLPWLDGDVHESIAQSRIRIHRAKAAMSGSQLVMHFPIDFAYFLDYCRGLDYNQMPDYNALGNRFHRLAESLGGYSNDDPLDWTSVPSVEIEPQIEQNSIDGTEDDVDCGEDIEDNDSDSDSYYGDNVDCWDDMHSSRDTDITLPTEVEELVDSQVPTIIEVYGY</sequence>
<comment type="caution">
    <text evidence="4">The sequence shown here is derived from an EMBL/GenBank/DDBJ whole genome shotgun (WGS) entry which is preliminary data.</text>
</comment>
<dbReference type="GO" id="GO:0005524">
    <property type="term" value="F:ATP binding"/>
    <property type="evidence" value="ECO:0007669"/>
    <property type="project" value="InterPro"/>
</dbReference>
<dbReference type="PROSITE" id="PS50011">
    <property type="entry name" value="PROTEIN_KINASE_DOM"/>
    <property type="match status" value="1"/>
</dbReference>
<dbReference type="Proteomes" id="UP001050691">
    <property type="component" value="Unassembled WGS sequence"/>
</dbReference>
<accession>A0AAV4ZWT0</accession>
<evidence type="ECO:0000313" key="5">
    <source>
        <dbReference type="Proteomes" id="UP001050691"/>
    </source>
</evidence>
<feature type="region of interest" description="Disordered" evidence="2">
    <location>
        <begin position="338"/>
        <end position="366"/>
    </location>
</feature>
<evidence type="ECO:0000313" key="4">
    <source>
        <dbReference type="EMBL" id="GJJ06374.1"/>
    </source>
</evidence>
<evidence type="ECO:0000259" key="3">
    <source>
        <dbReference type="PROSITE" id="PS50011"/>
    </source>
</evidence>
<dbReference type="InterPro" id="IPR050235">
    <property type="entry name" value="CK1_Ser-Thr_kinase"/>
</dbReference>
<dbReference type="AlphaFoldDB" id="A0AAV4ZWT0"/>
<feature type="compositionally biased region" description="Acidic residues" evidence="2">
    <location>
        <begin position="344"/>
        <end position="362"/>
    </location>
</feature>